<dbReference type="GO" id="GO:0008080">
    <property type="term" value="F:N-acetyltransferase activity"/>
    <property type="evidence" value="ECO:0007669"/>
    <property type="project" value="InterPro"/>
</dbReference>
<dbReference type="Pfam" id="PF13302">
    <property type="entry name" value="Acetyltransf_3"/>
    <property type="match status" value="1"/>
</dbReference>
<dbReference type="GeneID" id="55997367"/>
<dbReference type="InterPro" id="IPR000182">
    <property type="entry name" value="GNAT_dom"/>
</dbReference>
<dbReference type="RefSeq" id="XP_035348897.1">
    <property type="nucleotide sequence ID" value="XM_035493004.1"/>
</dbReference>
<dbReference type="EMBL" id="CP055902">
    <property type="protein sequence ID" value="QKX62723.1"/>
    <property type="molecule type" value="Genomic_DNA"/>
</dbReference>
<comment type="similarity">
    <text evidence="1">Belongs to the acetyltransferase family. GNAT subfamily.</text>
</comment>
<dbReference type="InterPro" id="IPR039135">
    <property type="entry name" value="NAT9-like"/>
</dbReference>
<dbReference type="InterPro" id="IPR016181">
    <property type="entry name" value="Acyl_CoA_acyltransferase"/>
</dbReference>
<accession>A0A7H8RDV6</accession>
<dbReference type="SUPFAM" id="SSF55729">
    <property type="entry name" value="Acyl-CoA N-acyltransferases (Nat)"/>
    <property type="match status" value="1"/>
</dbReference>
<keyword evidence="6" id="KW-1185">Reference proteome</keyword>
<evidence type="ECO:0000313" key="5">
    <source>
        <dbReference type="EMBL" id="QKX62723.1"/>
    </source>
</evidence>
<protein>
    <recommendedName>
        <fullName evidence="4">N-acetyltransferase domain-containing protein</fullName>
    </recommendedName>
</protein>
<evidence type="ECO:0000256" key="1">
    <source>
        <dbReference type="ARBA" id="ARBA00009342"/>
    </source>
</evidence>
<proteinExistence type="inferred from homology"/>
<dbReference type="PANTHER" id="PTHR13256">
    <property type="entry name" value="N-ACETYLTRANSFERASE 9"/>
    <property type="match status" value="1"/>
</dbReference>
<name>A0A7H8RDV6_TALRU</name>
<dbReference type="KEGG" id="trg:TRUGW13939_09885"/>
<evidence type="ECO:0000256" key="2">
    <source>
        <dbReference type="ARBA" id="ARBA00022679"/>
    </source>
</evidence>
<feature type="domain" description="N-acetyltransferase" evidence="4">
    <location>
        <begin position="15"/>
        <end position="193"/>
    </location>
</feature>
<evidence type="ECO:0000259" key="4">
    <source>
        <dbReference type="Pfam" id="PF13302"/>
    </source>
</evidence>
<keyword evidence="3" id="KW-0012">Acyltransferase</keyword>
<dbReference type="Proteomes" id="UP000509510">
    <property type="component" value="Chromosome V"/>
</dbReference>
<evidence type="ECO:0000313" key="6">
    <source>
        <dbReference type="Proteomes" id="UP000509510"/>
    </source>
</evidence>
<gene>
    <name evidence="5" type="ORF">TRUGW13939_09885</name>
</gene>
<organism evidence="5 6">
    <name type="scientific">Talaromyces rugulosus</name>
    <name type="common">Penicillium rugulosum</name>
    <dbReference type="NCBI Taxonomy" id="121627"/>
    <lineage>
        <taxon>Eukaryota</taxon>
        <taxon>Fungi</taxon>
        <taxon>Dikarya</taxon>
        <taxon>Ascomycota</taxon>
        <taxon>Pezizomycotina</taxon>
        <taxon>Eurotiomycetes</taxon>
        <taxon>Eurotiomycetidae</taxon>
        <taxon>Eurotiales</taxon>
        <taxon>Trichocomaceae</taxon>
        <taxon>Talaromyces</taxon>
        <taxon>Talaromyces sect. Islandici</taxon>
    </lineage>
</organism>
<evidence type="ECO:0000256" key="3">
    <source>
        <dbReference type="ARBA" id="ARBA00023315"/>
    </source>
</evidence>
<dbReference type="PANTHER" id="PTHR13256:SF16">
    <property type="entry name" value="ALPHA_BETA-TUBULIN-N-ACETYLTRANSFERASE 9"/>
    <property type="match status" value="1"/>
</dbReference>
<reference evidence="6" key="1">
    <citation type="submission" date="2020-06" db="EMBL/GenBank/DDBJ databases">
        <title>A chromosome-scale genome assembly of Talaromyces rugulosus W13939.</title>
        <authorList>
            <person name="Wang B."/>
            <person name="Guo L."/>
            <person name="Ye K."/>
            <person name="Wang L."/>
        </authorList>
    </citation>
    <scope>NUCLEOTIDE SEQUENCE [LARGE SCALE GENOMIC DNA]</scope>
    <source>
        <strain evidence="6">W13939</strain>
    </source>
</reference>
<dbReference type="Gene3D" id="3.40.630.30">
    <property type="match status" value="1"/>
</dbReference>
<keyword evidence="2" id="KW-0808">Transferase</keyword>
<dbReference type="AlphaFoldDB" id="A0A7H8RDV6"/>
<dbReference type="OrthoDB" id="5043642at2759"/>
<sequence>MLINATTAISTSATLLVPYSTHHVPKYHEWMQNEEIQQATASEPLTLDEEYSMQKSWREDGDKLTFIVCLPLSLPSSSSSDKSRVIVPEETDAPERMLGDVNLFLRFDDEDEDSVVGELELMIAEKQKQGKGFGRPALLAFLRYILSSQDVIVDEFLRAGNKQISKKEISYFSVKIGKTNIRSIALFESLGFTKVTPEPNYFGEFELRRADLNATNLEQMLDRFEVTGYQELEYSTE</sequence>